<accession>K0RJR3</accession>
<name>K0RJR3_THAOC</name>
<dbReference type="EMBL" id="AGNL01047453">
    <property type="protein sequence ID" value="EJK46932.1"/>
    <property type="molecule type" value="Genomic_DNA"/>
</dbReference>
<feature type="non-terminal residue" evidence="1">
    <location>
        <position position="55"/>
    </location>
</feature>
<dbReference type="AlphaFoldDB" id="K0RJR3"/>
<organism evidence="1 2">
    <name type="scientific">Thalassiosira oceanica</name>
    <name type="common">Marine diatom</name>
    <dbReference type="NCBI Taxonomy" id="159749"/>
    <lineage>
        <taxon>Eukaryota</taxon>
        <taxon>Sar</taxon>
        <taxon>Stramenopiles</taxon>
        <taxon>Ochrophyta</taxon>
        <taxon>Bacillariophyta</taxon>
        <taxon>Coscinodiscophyceae</taxon>
        <taxon>Thalassiosirophycidae</taxon>
        <taxon>Thalassiosirales</taxon>
        <taxon>Thalassiosiraceae</taxon>
        <taxon>Thalassiosira</taxon>
    </lineage>
</organism>
<dbReference type="Proteomes" id="UP000266841">
    <property type="component" value="Unassembled WGS sequence"/>
</dbReference>
<evidence type="ECO:0000313" key="2">
    <source>
        <dbReference type="Proteomes" id="UP000266841"/>
    </source>
</evidence>
<reference evidence="1 2" key="1">
    <citation type="journal article" date="2012" name="Genome Biol.">
        <title>Genome and low-iron response of an oceanic diatom adapted to chronic iron limitation.</title>
        <authorList>
            <person name="Lommer M."/>
            <person name="Specht M."/>
            <person name="Roy A.S."/>
            <person name="Kraemer L."/>
            <person name="Andreson R."/>
            <person name="Gutowska M.A."/>
            <person name="Wolf J."/>
            <person name="Bergner S.V."/>
            <person name="Schilhabel M.B."/>
            <person name="Klostermeier U.C."/>
            <person name="Beiko R.G."/>
            <person name="Rosenstiel P."/>
            <person name="Hippler M."/>
            <person name="Laroche J."/>
        </authorList>
    </citation>
    <scope>NUCLEOTIDE SEQUENCE [LARGE SCALE GENOMIC DNA]</scope>
    <source>
        <strain evidence="1 2">CCMP1005</strain>
    </source>
</reference>
<proteinExistence type="predicted"/>
<protein>
    <submittedName>
        <fullName evidence="1">Uncharacterized protein</fullName>
    </submittedName>
</protein>
<comment type="caution">
    <text evidence="1">The sequence shown here is derived from an EMBL/GenBank/DDBJ whole genome shotgun (WGS) entry which is preliminary data.</text>
</comment>
<evidence type="ECO:0000313" key="1">
    <source>
        <dbReference type="EMBL" id="EJK46932.1"/>
    </source>
</evidence>
<sequence length="55" mass="6126">MNMNCRVDKRTPQQLSAPLLPAWGSTPPPTAVPPTQLYLDFDGPYLHEYLADAKV</sequence>
<gene>
    <name evidence="1" type="ORF">THAOC_34380</name>
</gene>
<keyword evidence="2" id="KW-1185">Reference proteome</keyword>